<evidence type="ECO:0000313" key="2">
    <source>
        <dbReference type="Proteomes" id="UP000015106"/>
    </source>
</evidence>
<reference evidence="2" key="1">
    <citation type="journal article" date="2013" name="Nature">
        <title>Draft genome of the wheat A-genome progenitor Triticum urartu.</title>
        <authorList>
            <person name="Ling H.Q."/>
            <person name="Zhao S."/>
            <person name="Liu D."/>
            <person name="Wang J."/>
            <person name="Sun H."/>
            <person name="Zhang C."/>
            <person name="Fan H."/>
            <person name="Li D."/>
            <person name="Dong L."/>
            <person name="Tao Y."/>
            <person name="Gao C."/>
            <person name="Wu H."/>
            <person name="Li Y."/>
            <person name="Cui Y."/>
            <person name="Guo X."/>
            <person name="Zheng S."/>
            <person name="Wang B."/>
            <person name="Yu K."/>
            <person name="Liang Q."/>
            <person name="Yang W."/>
            <person name="Lou X."/>
            <person name="Chen J."/>
            <person name="Feng M."/>
            <person name="Jian J."/>
            <person name="Zhang X."/>
            <person name="Luo G."/>
            <person name="Jiang Y."/>
            <person name="Liu J."/>
            <person name="Wang Z."/>
            <person name="Sha Y."/>
            <person name="Zhang B."/>
            <person name="Wu H."/>
            <person name="Tang D."/>
            <person name="Shen Q."/>
            <person name="Xue P."/>
            <person name="Zou S."/>
            <person name="Wang X."/>
            <person name="Liu X."/>
            <person name="Wang F."/>
            <person name="Yang Y."/>
            <person name="An X."/>
            <person name="Dong Z."/>
            <person name="Zhang K."/>
            <person name="Zhang X."/>
            <person name="Luo M.C."/>
            <person name="Dvorak J."/>
            <person name="Tong Y."/>
            <person name="Wang J."/>
            <person name="Yang H."/>
            <person name="Li Z."/>
            <person name="Wang D."/>
            <person name="Zhang A."/>
            <person name="Wang J."/>
        </authorList>
    </citation>
    <scope>NUCLEOTIDE SEQUENCE</scope>
    <source>
        <strain evidence="2">cv. G1812</strain>
    </source>
</reference>
<sequence>MVHHTGDTLTQRWLTRTNWRQHVQRRREHMQYITNHYRRQLKHQHPCKCRQANSPLPSGC</sequence>
<proteinExistence type="predicted"/>
<dbReference type="EnsemblPlants" id="TuG1812G0500000969.01.T01">
    <property type="protein sequence ID" value="TuG1812G0500000969.01.T01.cds283595"/>
    <property type="gene ID" value="TuG1812G0500000969.01"/>
</dbReference>
<dbReference type="Gramene" id="TuG1812G0500000969.01.T01">
    <property type="protein sequence ID" value="TuG1812G0500000969.01.T01.cds283595"/>
    <property type="gene ID" value="TuG1812G0500000969.01"/>
</dbReference>
<protein>
    <submittedName>
        <fullName evidence="1">Uncharacterized protein</fullName>
    </submittedName>
</protein>
<evidence type="ECO:0000313" key="1">
    <source>
        <dbReference type="EnsemblPlants" id="TuG1812G0500000969.01.T01.cds283595"/>
    </source>
</evidence>
<reference evidence="1" key="2">
    <citation type="submission" date="2018-03" db="EMBL/GenBank/DDBJ databases">
        <title>The Triticum urartu genome reveals the dynamic nature of wheat genome evolution.</title>
        <authorList>
            <person name="Ling H."/>
            <person name="Ma B."/>
            <person name="Shi X."/>
            <person name="Liu H."/>
            <person name="Dong L."/>
            <person name="Sun H."/>
            <person name="Cao Y."/>
            <person name="Gao Q."/>
            <person name="Zheng S."/>
            <person name="Li Y."/>
            <person name="Yu Y."/>
            <person name="Du H."/>
            <person name="Qi M."/>
            <person name="Li Y."/>
            <person name="Yu H."/>
            <person name="Cui Y."/>
            <person name="Wang N."/>
            <person name="Chen C."/>
            <person name="Wu H."/>
            <person name="Zhao Y."/>
            <person name="Zhang J."/>
            <person name="Li Y."/>
            <person name="Zhou W."/>
            <person name="Zhang B."/>
            <person name="Hu W."/>
            <person name="Eijk M."/>
            <person name="Tang J."/>
            <person name="Witsenboer H."/>
            <person name="Zhao S."/>
            <person name="Li Z."/>
            <person name="Zhang A."/>
            <person name="Wang D."/>
            <person name="Liang C."/>
        </authorList>
    </citation>
    <scope>NUCLEOTIDE SEQUENCE [LARGE SCALE GENOMIC DNA]</scope>
    <source>
        <strain evidence="1">cv. G1812</strain>
    </source>
</reference>
<organism evidence="1 2">
    <name type="scientific">Triticum urartu</name>
    <name type="common">Red wild einkorn</name>
    <name type="synonym">Crithodium urartu</name>
    <dbReference type="NCBI Taxonomy" id="4572"/>
    <lineage>
        <taxon>Eukaryota</taxon>
        <taxon>Viridiplantae</taxon>
        <taxon>Streptophyta</taxon>
        <taxon>Embryophyta</taxon>
        <taxon>Tracheophyta</taxon>
        <taxon>Spermatophyta</taxon>
        <taxon>Magnoliopsida</taxon>
        <taxon>Liliopsida</taxon>
        <taxon>Poales</taxon>
        <taxon>Poaceae</taxon>
        <taxon>BOP clade</taxon>
        <taxon>Pooideae</taxon>
        <taxon>Triticodae</taxon>
        <taxon>Triticeae</taxon>
        <taxon>Triticinae</taxon>
        <taxon>Triticum</taxon>
    </lineage>
</organism>
<keyword evidence="2" id="KW-1185">Reference proteome</keyword>
<reference evidence="1" key="3">
    <citation type="submission" date="2022-06" db="UniProtKB">
        <authorList>
            <consortium name="EnsemblPlants"/>
        </authorList>
    </citation>
    <scope>IDENTIFICATION</scope>
</reference>
<accession>A0A8R7QCI6</accession>
<name>A0A8R7QCI6_TRIUA</name>
<dbReference type="AlphaFoldDB" id="A0A8R7QCI6"/>
<dbReference type="Proteomes" id="UP000015106">
    <property type="component" value="Chromosome 5"/>
</dbReference>